<comment type="caution">
    <text evidence="1">The sequence shown here is derived from an EMBL/GenBank/DDBJ whole genome shotgun (WGS) entry which is preliminary data.</text>
</comment>
<accession>A0ACC2N3V4</accession>
<keyword evidence="2" id="KW-1185">Reference proteome</keyword>
<reference evidence="1" key="1">
    <citation type="submission" date="2023-04" db="EMBL/GenBank/DDBJ databases">
        <title>A chromosome-level genome assembly of the parasitoid wasp Eretmocerus hayati.</title>
        <authorList>
            <person name="Zhong Y."/>
            <person name="Liu S."/>
            <person name="Liu Y."/>
        </authorList>
    </citation>
    <scope>NUCLEOTIDE SEQUENCE</scope>
    <source>
        <strain evidence="1">ZJU_SS_LIU_2023</strain>
    </source>
</reference>
<sequence>MAKSANTGRRRSPTIVTGTPVQKQMVHTIPKSIQGWEMVRALSAQPTFPTVRQPICRKILSAGRGNADVDAQLGLKQQKKRSNASLHAHRQDIDINSEAAQKIHLTEAGTQV</sequence>
<dbReference type="Proteomes" id="UP001239111">
    <property type="component" value="Chromosome 4"/>
</dbReference>
<organism evidence="1 2">
    <name type="scientific">Eretmocerus hayati</name>
    <dbReference type="NCBI Taxonomy" id="131215"/>
    <lineage>
        <taxon>Eukaryota</taxon>
        <taxon>Metazoa</taxon>
        <taxon>Ecdysozoa</taxon>
        <taxon>Arthropoda</taxon>
        <taxon>Hexapoda</taxon>
        <taxon>Insecta</taxon>
        <taxon>Pterygota</taxon>
        <taxon>Neoptera</taxon>
        <taxon>Endopterygota</taxon>
        <taxon>Hymenoptera</taxon>
        <taxon>Apocrita</taxon>
        <taxon>Proctotrupomorpha</taxon>
        <taxon>Chalcidoidea</taxon>
        <taxon>Aphelinidae</taxon>
        <taxon>Aphelininae</taxon>
        <taxon>Eretmocerus</taxon>
    </lineage>
</organism>
<protein>
    <submittedName>
        <fullName evidence="1">Uncharacterized protein</fullName>
    </submittedName>
</protein>
<evidence type="ECO:0000313" key="1">
    <source>
        <dbReference type="EMBL" id="KAJ8665744.1"/>
    </source>
</evidence>
<evidence type="ECO:0000313" key="2">
    <source>
        <dbReference type="Proteomes" id="UP001239111"/>
    </source>
</evidence>
<gene>
    <name evidence="1" type="ORF">QAD02_007406</name>
</gene>
<name>A0ACC2N3V4_9HYME</name>
<dbReference type="EMBL" id="CM056744">
    <property type="protein sequence ID" value="KAJ8665744.1"/>
    <property type="molecule type" value="Genomic_DNA"/>
</dbReference>
<proteinExistence type="predicted"/>